<organism evidence="1 2">
    <name type="scientific">Haemaphysalis longicornis</name>
    <name type="common">Bush tick</name>
    <dbReference type="NCBI Taxonomy" id="44386"/>
    <lineage>
        <taxon>Eukaryota</taxon>
        <taxon>Metazoa</taxon>
        <taxon>Ecdysozoa</taxon>
        <taxon>Arthropoda</taxon>
        <taxon>Chelicerata</taxon>
        <taxon>Arachnida</taxon>
        <taxon>Acari</taxon>
        <taxon>Parasitiformes</taxon>
        <taxon>Ixodida</taxon>
        <taxon>Ixodoidea</taxon>
        <taxon>Ixodidae</taxon>
        <taxon>Haemaphysalinae</taxon>
        <taxon>Haemaphysalis</taxon>
    </lineage>
</organism>
<proteinExistence type="predicted"/>
<dbReference type="AlphaFoldDB" id="A0A9J6HB15"/>
<dbReference type="PANTHER" id="PTHR33776">
    <property type="entry name" value="ENDO/EXONUCLEASE/PHOSPHATASE DOMAIN-CONTAINING PROTEIN"/>
    <property type="match status" value="1"/>
</dbReference>
<reference evidence="1 2" key="1">
    <citation type="journal article" date="2020" name="Cell">
        <title>Large-Scale Comparative Analyses of Tick Genomes Elucidate Their Genetic Diversity and Vector Capacities.</title>
        <authorList>
            <consortium name="Tick Genome and Microbiome Consortium (TIGMIC)"/>
            <person name="Jia N."/>
            <person name="Wang J."/>
            <person name="Shi W."/>
            <person name="Du L."/>
            <person name="Sun Y."/>
            <person name="Zhan W."/>
            <person name="Jiang J.F."/>
            <person name="Wang Q."/>
            <person name="Zhang B."/>
            <person name="Ji P."/>
            <person name="Bell-Sakyi L."/>
            <person name="Cui X.M."/>
            <person name="Yuan T.T."/>
            <person name="Jiang B.G."/>
            <person name="Yang W.F."/>
            <person name="Lam T.T."/>
            <person name="Chang Q.C."/>
            <person name="Ding S.J."/>
            <person name="Wang X.J."/>
            <person name="Zhu J.G."/>
            <person name="Ruan X.D."/>
            <person name="Zhao L."/>
            <person name="Wei J.T."/>
            <person name="Ye R.Z."/>
            <person name="Que T.C."/>
            <person name="Du C.H."/>
            <person name="Zhou Y.H."/>
            <person name="Cheng J.X."/>
            <person name="Dai P.F."/>
            <person name="Guo W.B."/>
            <person name="Han X.H."/>
            <person name="Huang E.J."/>
            <person name="Li L.F."/>
            <person name="Wei W."/>
            <person name="Gao Y.C."/>
            <person name="Liu J.Z."/>
            <person name="Shao H.Z."/>
            <person name="Wang X."/>
            <person name="Wang C.C."/>
            <person name="Yang T.C."/>
            <person name="Huo Q.B."/>
            <person name="Li W."/>
            <person name="Chen H.Y."/>
            <person name="Chen S.E."/>
            <person name="Zhou L.G."/>
            <person name="Ni X.B."/>
            <person name="Tian J.H."/>
            <person name="Sheng Y."/>
            <person name="Liu T."/>
            <person name="Pan Y.S."/>
            <person name="Xia L.Y."/>
            <person name="Li J."/>
            <person name="Zhao F."/>
            <person name="Cao W.C."/>
        </authorList>
    </citation>
    <scope>NUCLEOTIDE SEQUENCE [LARGE SCALE GENOMIC DNA]</scope>
    <source>
        <strain evidence="1">HaeL-2018</strain>
    </source>
</reference>
<evidence type="ECO:0000313" key="2">
    <source>
        <dbReference type="Proteomes" id="UP000821853"/>
    </source>
</evidence>
<dbReference type="PANTHER" id="PTHR33776:SF3">
    <property type="entry name" value="PHD-TYPE DOMAIN-CONTAINING PROTEIN"/>
    <property type="match status" value="1"/>
</dbReference>
<keyword evidence="2" id="KW-1185">Reference proteome</keyword>
<dbReference type="VEuPathDB" id="VectorBase:HLOH_052002"/>
<dbReference type="OMA" id="HSTAHNI"/>
<comment type="caution">
    <text evidence="1">The sequence shown here is derived from an EMBL/GenBank/DDBJ whole genome shotgun (WGS) entry which is preliminary data.</text>
</comment>
<dbReference type="Proteomes" id="UP000821853">
    <property type="component" value="Unassembled WGS sequence"/>
</dbReference>
<name>A0A9J6HB15_HAELO</name>
<dbReference type="EMBL" id="JABSTR010001902">
    <property type="protein sequence ID" value="KAH9384258.1"/>
    <property type="molecule type" value="Genomic_DNA"/>
</dbReference>
<dbReference type="SUPFAM" id="SSF56219">
    <property type="entry name" value="DNase I-like"/>
    <property type="match status" value="1"/>
</dbReference>
<protein>
    <submittedName>
        <fullName evidence="1">Uncharacterized protein</fullName>
    </submittedName>
</protein>
<dbReference type="OrthoDB" id="10046327at2759"/>
<accession>A0A9J6HB15</accession>
<gene>
    <name evidence="1" type="ORF">HPB48_026251</name>
</gene>
<evidence type="ECO:0000313" key="1">
    <source>
        <dbReference type="EMBL" id="KAH9384258.1"/>
    </source>
</evidence>
<sequence length="168" mass="19074">MLTQMWYDCSSQVYKRDGYQTFFFNRSNRRGGRIAIIVNNKIQCDIVPQFSFICADIECLTLLPKDYVFSVIYRPPECLLDNFLTQLENLLNYVNLNDFKSALGEDFNIDIIKPSPAQSKLLSTIHSTAHNISTKAATRVRAHTEKLPDIFVTNPPAYSVLSGLLAMA</sequence>
<dbReference type="InterPro" id="IPR036691">
    <property type="entry name" value="Endo/exonu/phosph_ase_sf"/>
</dbReference>
<dbReference type="Gene3D" id="3.60.10.10">
    <property type="entry name" value="Endonuclease/exonuclease/phosphatase"/>
    <property type="match status" value="1"/>
</dbReference>